<dbReference type="EMBL" id="PHIG01000031">
    <property type="protein sequence ID" value="PJK30155.1"/>
    <property type="molecule type" value="Genomic_DNA"/>
</dbReference>
<dbReference type="Pfam" id="PF13640">
    <property type="entry name" value="2OG-FeII_Oxy_3"/>
    <property type="match status" value="1"/>
</dbReference>
<protein>
    <recommendedName>
        <fullName evidence="1">Fe2OG dioxygenase domain-containing protein</fullName>
    </recommendedName>
</protein>
<dbReference type="InterPro" id="IPR044862">
    <property type="entry name" value="Pro_4_hyd_alph_FE2OG_OXY"/>
</dbReference>
<evidence type="ECO:0000259" key="1">
    <source>
        <dbReference type="PROSITE" id="PS51471"/>
    </source>
</evidence>
<dbReference type="Proteomes" id="UP000229498">
    <property type="component" value="Unassembled WGS sequence"/>
</dbReference>
<name>A0A2M9G371_9PROT</name>
<keyword evidence="3" id="KW-1185">Reference proteome</keyword>
<organism evidence="2 3">
    <name type="scientific">Minwuia thermotolerans</name>
    <dbReference type="NCBI Taxonomy" id="2056226"/>
    <lineage>
        <taxon>Bacteria</taxon>
        <taxon>Pseudomonadati</taxon>
        <taxon>Pseudomonadota</taxon>
        <taxon>Alphaproteobacteria</taxon>
        <taxon>Minwuiales</taxon>
        <taxon>Minwuiaceae</taxon>
        <taxon>Minwuia</taxon>
    </lineage>
</organism>
<dbReference type="OrthoDB" id="255432at2"/>
<proteinExistence type="predicted"/>
<accession>A0A2M9G371</accession>
<dbReference type="Gene3D" id="2.60.120.620">
    <property type="entry name" value="q2cbj1_9rhob like domain"/>
    <property type="match status" value="1"/>
</dbReference>
<evidence type="ECO:0000313" key="3">
    <source>
        <dbReference type="Proteomes" id="UP000229498"/>
    </source>
</evidence>
<comment type="caution">
    <text evidence="2">The sequence shown here is derived from an EMBL/GenBank/DDBJ whole genome shotgun (WGS) entry which is preliminary data.</text>
</comment>
<dbReference type="AlphaFoldDB" id="A0A2M9G371"/>
<reference evidence="2 3" key="1">
    <citation type="submission" date="2017-11" db="EMBL/GenBank/DDBJ databases">
        <title>Draft genome sequence of Rhizobiales bacterium SY3-13.</title>
        <authorList>
            <person name="Sun C."/>
        </authorList>
    </citation>
    <scope>NUCLEOTIDE SEQUENCE [LARGE SCALE GENOMIC DNA]</scope>
    <source>
        <strain evidence="2 3">SY3-13</strain>
    </source>
</reference>
<feature type="domain" description="Fe2OG dioxygenase" evidence="1">
    <location>
        <begin position="1"/>
        <end position="94"/>
    </location>
</feature>
<evidence type="ECO:0000313" key="2">
    <source>
        <dbReference type="EMBL" id="PJK30155.1"/>
    </source>
</evidence>
<gene>
    <name evidence="2" type="ORF">CVT23_10085</name>
</gene>
<dbReference type="InterPro" id="IPR005123">
    <property type="entry name" value="Oxoglu/Fe-dep_dioxygenase_dom"/>
</dbReference>
<sequence length="98" mass="10904">MQIAWYDADHGGHFDWHVDIGDGQFAIRRKLTLVVQLSDGDSYAGGDLELNADGRPKSVSRKLGAATLFPSFTPHRVTPMTRSSRYSMTAWVHGPAFR</sequence>
<dbReference type="PROSITE" id="PS51471">
    <property type="entry name" value="FE2OG_OXY"/>
    <property type="match status" value="1"/>
</dbReference>